<feature type="region of interest" description="Disordered" evidence="1">
    <location>
        <begin position="21"/>
        <end position="67"/>
    </location>
</feature>
<evidence type="ECO:0000313" key="2">
    <source>
        <dbReference type="EMBL" id="GGY53268.1"/>
    </source>
</evidence>
<gene>
    <name evidence="2" type="ORF">GCM10010384_68580</name>
</gene>
<evidence type="ECO:0000256" key="1">
    <source>
        <dbReference type="SAM" id="MobiDB-lite"/>
    </source>
</evidence>
<feature type="compositionally biased region" description="Polar residues" evidence="1">
    <location>
        <begin position="49"/>
        <end position="59"/>
    </location>
</feature>
<comment type="caution">
    <text evidence="2">The sequence shown here is derived from an EMBL/GenBank/DDBJ whole genome shotgun (WGS) entry which is preliminary data.</text>
</comment>
<dbReference type="Proteomes" id="UP000653308">
    <property type="component" value="Unassembled WGS sequence"/>
</dbReference>
<organism evidence="2 3">
    <name type="scientific">Streptomyces djakartensis</name>
    <dbReference type="NCBI Taxonomy" id="68193"/>
    <lineage>
        <taxon>Bacteria</taxon>
        <taxon>Bacillati</taxon>
        <taxon>Actinomycetota</taxon>
        <taxon>Actinomycetes</taxon>
        <taxon>Kitasatosporales</taxon>
        <taxon>Streptomycetaceae</taxon>
        <taxon>Streptomyces</taxon>
    </lineage>
</organism>
<accession>A0ABQ3AJA3</accession>
<protein>
    <submittedName>
        <fullName evidence="2">Uncharacterized protein</fullName>
    </submittedName>
</protein>
<name>A0ABQ3AJA3_9ACTN</name>
<sequence>MPLGPVVLLLLAGVPVMCDPLLAQTGRGGPQRTSAGRSGPSRVARATDPTVSPGTSWRGTDSPARGR</sequence>
<proteinExistence type="predicted"/>
<reference evidence="3" key="1">
    <citation type="journal article" date="2019" name="Int. J. Syst. Evol. Microbiol.">
        <title>The Global Catalogue of Microorganisms (GCM) 10K type strain sequencing project: providing services to taxonomists for standard genome sequencing and annotation.</title>
        <authorList>
            <consortium name="The Broad Institute Genomics Platform"/>
            <consortium name="The Broad Institute Genome Sequencing Center for Infectious Disease"/>
            <person name="Wu L."/>
            <person name="Ma J."/>
        </authorList>
    </citation>
    <scope>NUCLEOTIDE SEQUENCE [LARGE SCALE GENOMIC DNA]</scope>
    <source>
        <strain evidence="3">JCM 4957</strain>
    </source>
</reference>
<keyword evidence="3" id="KW-1185">Reference proteome</keyword>
<dbReference type="EMBL" id="BMWE01000042">
    <property type="protein sequence ID" value="GGY53268.1"/>
    <property type="molecule type" value="Genomic_DNA"/>
</dbReference>
<evidence type="ECO:0000313" key="3">
    <source>
        <dbReference type="Proteomes" id="UP000653308"/>
    </source>
</evidence>